<name>A0A844BM85_9LACT</name>
<dbReference type="InterPro" id="IPR027417">
    <property type="entry name" value="P-loop_NTPase"/>
</dbReference>
<dbReference type="PROSITE" id="PS50893">
    <property type="entry name" value="ABC_TRANSPORTER_2"/>
    <property type="match status" value="1"/>
</dbReference>
<proteinExistence type="predicted"/>
<accession>A0A844BM85</accession>
<sequence length="271" mass="30851">MTERSRGRLKKTILQLEEVTWRRQGQSILKGINWHVQEEEHWAVLGLNGSGKTSILNIITGYSYPTSGAVKVLDTKFGEASLPKLREEIGYVSSALDRFGSTFNKQRVKHIILSGKFSTVGLYNKQDITESDWHLVQAILEELRIGYLSEQAFSTLSQGEKRRVLIGRALMNRPRLMILDEPCSGLDILAREELLQQMNSIVKQDCHLIYVTHHIEEITPAITHILLIRDGEVVSSGPKNQVLTAENLTNTFKVNVKVRWENDRPWISVVH</sequence>
<dbReference type="InterPro" id="IPR003593">
    <property type="entry name" value="AAA+_ATPase"/>
</dbReference>
<evidence type="ECO:0000256" key="1">
    <source>
        <dbReference type="ARBA" id="ARBA00022741"/>
    </source>
</evidence>
<dbReference type="SMART" id="SM00382">
    <property type="entry name" value="AAA"/>
    <property type="match status" value="1"/>
</dbReference>
<dbReference type="PANTHER" id="PTHR43158:SF2">
    <property type="entry name" value="SKFA PEPTIDE EXPORT ATP-BINDING PROTEIN SKFE"/>
    <property type="match status" value="1"/>
</dbReference>
<keyword evidence="1" id="KW-0547">Nucleotide-binding</keyword>
<reference evidence="4 5" key="1">
    <citation type="submission" date="2019-11" db="EMBL/GenBank/DDBJ databases">
        <title>Characterisation of Fundicoccus ignavus gen. nov. sp. nov., a novel genus of the family Aerococcaceae isolated from bulk tank milk.</title>
        <authorList>
            <person name="Siebert A."/>
            <person name="Huptas C."/>
            <person name="Wenning M."/>
            <person name="Scherer S."/>
            <person name="Doll E.V."/>
        </authorList>
    </citation>
    <scope>NUCLEOTIDE SEQUENCE [LARGE SCALE GENOMIC DNA]</scope>
    <source>
        <strain evidence="4 5">DSM 109653</strain>
    </source>
</reference>
<dbReference type="EMBL" id="WJQR01000003">
    <property type="protein sequence ID" value="MRI81288.1"/>
    <property type="molecule type" value="Genomic_DNA"/>
</dbReference>
<evidence type="ECO:0000256" key="2">
    <source>
        <dbReference type="ARBA" id="ARBA00022840"/>
    </source>
</evidence>
<dbReference type="GO" id="GO:0016887">
    <property type="term" value="F:ATP hydrolysis activity"/>
    <property type="evidence" value="ECO:0007669"/>
    <property type="project" value="InterPro"/>
</dbReference>
<dbReference type="AlphaFoldDB" id="A0A844BM85"/>
<evidence type="ECO:0000313" key="4">
    <source>
        <dbReference type="EMBL" id="MRI81288.1"/>
    </source>
</evidence>
<feature type="domain" description="ABC transporter" evidence="3">
    <location>
        <begin position="14"/>
        <end position="255"/>
    </location>
</feature>
<dbReference type="GO" id="GO:0005524">
    <property type="term" value="F:ATP binding"/>
    <property type="evidence" value="ECO:0007669"/>
    <property type="project" value="UniProtKB-KW"/>
</dbReference>
<dbReference type="InterPro" id="IPR003439">
    <property type="entry name" value="ABC_transporter-like_ATP-bd"/>
</dbReference>
<gene>
    <name evidence="4" type="ORF">GIY11_04580</name>
</gene>
<dbReference type="Pfam" id="PF00005">
    <property type="entry name" value="ABC_tran"/>
    <property type="match status" value="1"/>
</dbReference>
<comment type="caution">
    <text evidence="4">The sequence shown here is derived from an EMBL/GenBank/DDBJ whole genome shotgun (WGS) entry which is preliminary data.</text>
</comment>
<organism evidence="4 5">
    <name type="scientific">Fundicoccus ignavus</name>
    <dbReference type="NCBI Taxonomy" id="2664442"/>
    <lineage>
        <taxon>Bacteria</taxon>
        <taxon>Bacillati</taxon>
        <taxon>Bacillota</taxon>
        <taxon>Bacilli</taxon>
        <taxon>Lactobacillales</taxon>
        <taxon>Aerococcaceae</taxon>
        <taxon>Fundicoccus</taxon>
    </lineage>
</organism>
<dbReference type="InterPro" id="IPR017871">
    <property type="entry name" value="ABC_transporter-like_CS"/>
</dbReference>
<dbReference type="Gene3D" id="3.40.50.300">
    <property type="entry name" value="P-loop containing nucleotide triphosphate hydrolases"/>
    <property type="match status" value="1"/>
</dbReference>
<dbReference type="Proteomes" id="UP000469870">
    <property type="component" value="Unassembled WGS sequence"/>
</dbReference>
<dbReference type="PANTHER" id="PTHR43158">
    <property type="entry name" value="SKFA PEPTIDE EXPORT ATP-BINDING PROTEIN SKFE"/>
    <property type="match status" value="1"/>
</dbReference>
<protein>
    <submittedName>
        <fullName evidence="4">ATP-binding cassette domain-containing protein</fullName>
    </submittedName>
</protein>
<evidence type="ECO:0000313" key="5">
    <source>
        <dbReference type="Proteomes" id="UP000469870"/>
    </source>
</evidence>
<dbReference type="SUPFAM" id="SSF52540">
    <property type="entry name" value="P-loop containing nucleoside triphosphate hydrolases"/>
    <property type="match status" value="1"/>
</dbReference>
<keyword evidence="2 4" id="KW-0067">ATP-binding</keyword>
<evidence type="ECO:0000259" key="3">
    <source>
        <dbReference type="PROSITE" id="PS50893"/>
    </source>
</evidence>
<dbReference type="PROSITE" id="PS00211">
    <property type="entry name" value="ABC_TRANSPORTER_1"/>
    <property type="match status" value="1"/>
</dbReference>